<comment type="similarity">
    <text evidence="1">Belongs to the short-chain dehydrogenases/reductases (SDR) family.</text>
</comment>
<dbReference type="STRING" id="58114.SAMN05216270_101583"/>
<organism evidence="3 4">
    <name type="scientific">Glycomyces harbinensis</name>
    <dbReference type="NCBI Taxonomy" id="58114"/>
    <lineage>
        <taxon>Bacteria</taxon>
        <taxon>Bacillati</taxon>
        <taxon>Actinomycetota</taxon>
        <taxon>Actinomycetes</taxon>
        <taxon>Glycomycetales</taxon>
        <taxon>Glycomycetaceae</taxon>
        <taxon>Glycomyces</taxon>
    </lineage>
</organism>
<dbReference type="PRINTS" id="PR00080">
    <property type="entry name" value="SDRFAMILY"/>
</dbReference>
<dbReference type="EMBL" id="FNAD01000001">
    <property type="protein sequence ID" value="SDD06280.1"/>
    <property type="molecule type" value="Genomic_DNA"/>
</dbReference>
<dbReference type="OrthoDB" id="3208554at2"/>
<dbReference type="InterPro" id="IPR002347">
    <property type="entry name" value="SDR_fam"/>
</dbReference>
<name>A0A1G6RNL8_9ACTN</name>
<reference evidence="4" key="1">
    <citation type="submission" date="2016-10" db="EMBL/GenBank/DDBJ databases">
        <authorList>
            <person name="Varghese N."/>
            <person name="Submissions S."/>
        </authorList>
    </citation>
    <scope>NUCLEOTIDE SEQUENCE [LARGE SCALE GENOMIC DNA]</scope>
    <source>
        <strain evidence="4">CGMCC 4.3516</strain>
    </source>
</reference>
<dbReference type="Pfam" id="PF13561">
    <property type="entry name" value="adh_short_C2"/>
    <property type="match status" value="1"/>
</dbReference>
<sequence>MELGLTGKTALVTGASRGIGLAIAQALAAEGVRVVGAARTVTPELEKVAAAVVSADLSTREGATRIVTEAVEAVGGIDLLVNNVGGGDADKMALGGFLDIPVEQWQSILDLNLLSAVWTTHAALPGIIERRGAIVSLSSINGRTPSGAPVAYAEAKAALTMFSKRLSEEVAPLGVRVNTVSPGVIGSSLWRAEDGFGAKVAEAFGVAHADLLEGMPGQFGIASGRIGEPEEVADLVAFLLSGRAANIHGADHVIDGGTLKAA</sequence>
<proteinExistence type="inferred from homology"/>
<keyword evidence="4" id="KW-1185">Reference proteome</keyword>
<dbReference type="Gene3D" id="3.40.50.720">
    <property type="entry name" value="NAD(P)-binding Rossmann-like Domain"/>
    <property type="match status" value="1"/>
</dbReference>
<dbReference type="AlphaFoldDB" id="A0A1G6RNL8"/>
<dbReference type="FunFam" id="3.40.50.720:FF:000084">
    <property type="entry name" value="Short-chain dehydrogenase reductase"/>
    <property type="match status" value="1"/>
</dbReference>
<evidence type="ECO:0000256" key="2">
    <source>
        <dbReference type="ARBA" id="ARBA00023002"/>
    </source>
</evidence>
<evidence type="ECO:0000256" key="1">
    <source>
        <dbReference type="ARBA" id="ARBA00006484"/>
    </source>
</evidence>
<dbReference type="InterPro" id="IPR036291">
    <property type="entry name" value="NAD(P)-bd_dom_sf"/>
</dbReference>
<dbReference type="PANTHER" id="PTHR42760:SF133">
    <property type="entry name" value="3-OXOACYL-[ACYL-CARRIER-PROTEIN] REDUCTASE"/>
    <property type="match status" value="1"/>
</dbReference>
<dbReference type="PANTHER" id="PTHR42760">
    <property type="entry name" value="SHORT-CHAIN DEHYDROGENASES/REDUCTASES FAMILY MEMBER"/>
    <property type="match status" value="1"/>
</dbReference>
<evidence type="ECO:0000313" key="4">
    <source>
        <dbReference type="Proteomes" id="UP000198949"/>
    </source>
</evidence>
<dbReference type="RefSeq" id="WP_091028003.1">
    <property type="nucleotide sequence ID" value="NZ_FNAD01000001.1"/>
</dbReference>
<gene>
    <name evidence="3" type="ORF">SAMN05216270_101583</name>
</gene>
<dbReference type="CDD" id="cd05233">
    <property type="entry name" value="SDR_c"/>
    <property type="match status" value="1"/>
</dbReference>
<dbReference type="NCBIfam" id="NF005095">
    <property type="entry name" value="PRK06523.1"/>
    <property type="match status" value="1"/>
</dbReference>
<dbReference type="SUPFAM" id="SSF51735">
    <property type="entry name" value="NAD(P)-binding Rossmann-fold domains"/>
    <property type="match status" value="1"/>
</dbReference>
<protein>
    <submittedName>
        <fullName evidence="3">NAD(P)-dependent dehydrogenase, short-chain alcohol dehydrogenase family</fullName>
    </submittedName>
</protein>
<accession>A0A1G6RNL8</accession>
<dbReference type="PRINTS" id="PR00081">
    <property type="entry name" value="GDHRDH"/>
</dbReference>
<evidence type="ECO:0000313" key="3">
    <source>
        <dbReference type="EMBL" id="SDD06280.1"/>
    </source>
</evidence>
<dbReference type="GO" id="GO:0016616">
    <property type="term" value="F:oxidoreductase activity, acting on the CH-OH group of donors, NAD or NADP as acceptor"/>
    <property type="evidence" value="ECO:0007669"/>
    <property type="project" value="TreeGrafter"/>
</dbReference>
<dbReference type="Proteomes" id="UP000198949">
    <property type="component" value="Unassembled WGS sequence"/>
</dbReference>
<keyword evidence="2" id="KW-0560">Oxidoreductase</keyword>